<evidence type="ECO:0000256" key="1">
    <source>
        <dbReference type="ARBA" id="ARBA00001947"/>
    </source>
</evidence>
<dbReference type="PANTHER" id="PTHR11733">
    <property type="entry name" value="ZINC METALLOPROTEASE FAMILY M13 NEPRILYSIN-RELATED"/>
    <property type="match status" value="1"/>
</dbReference>
<dbReference type="PROSITE" id="PS51885">
    <property type="entry name" value="NEPRILYSIN"/>
    <property type="match status" value="1"/>
</dbReference>
<evidence type="ECO:0000256" key="4">
    <source>
        <dbReference type="ARBA" id="ARBA00022723"/>
    </source>
</evidence>
<proteinExistence type="inferred from homology"/>
<gene>
    <name evidence="10" type="ORF">NUTIK01_10370</name>
</gene>
<dbReference type="InterPro" id="IPR008753">
    <property type="entry name" value="Peptidase_M13_N"/>
</dbReference>
<reference evidence="10 11" key="1">
    <citation type="submission" date="2023-06" db="EMBL/GenBank/DDBJ databases">
        <title>Draft genome sequence of Novosphingobium sp. strain IK01.</title>
        <authorList>
            <person name="Hatamoto M."/>
            <person name="Ikarashi T."/>
            <person name="Yamaguchi T."/>
        </authorList>
    </citation>
    <scope>NUCLEOTIDE SEQUENCE [LARGE SCALE GENOMIC DNA]</scope>
    <source>
        <strain evidence="10 11">IK01</strain>
    </source>
</reference>
<evidence type="ECO:0000256" key="7">
    <source>
        <dbReference type="ARBA" id="ARBA00023049"/>
    </source>
</evidence>
<dbReference type="InterPro" id="IPR024079">
    <property type="entry name" value="MetalloPept_cat_dom_sf"/>
</dbReference>
<evidence type="ECO:0000259" key="8">
    <source>
        <dbReference type="Pfam" id="PF01431"/>
    </source>
</evidence>
<evidence type="ECO:0000256" key="3">
    <source>
        <dbReference type="ARBA" id="ARBA00022670"/>
    </source>
</evidence>
<comment type="cofactor">
    <cofactor evidence="1">
        <name>Zn(2+)</name>
        <dbReference type="ChEBI" id="CHEBI:29105"/>
    </cofactor>
</comment>
<keyword evidence="5" id="KW-0378">Hydrolase</keyword>
<evidence type="ECO:0000259" key="9">
    <source>
        <dbReference type="Pfam" id="PF05649"/>
    </source>
</evidence>
<keyword evidence="7" id="KW-0482">Metalloprotease</keyword>
<evidence type="ECO:0000256" key="2">
    <source>
        <dbReference type="ARBA" id="ARBA00007357"/>
    </source>
</evidence>
<dbReference type="EMBL" id="BTFW01000001">
    <property type="protein sequence ID" value="GMM60260.1"/>
    <property type="molecule type" value="Genomic_DNA"/>
</dbReference>
<evidence type="ECO:0000313" key="11">
    <source>
        <dbReference type="Proteomes" id="UP001187221"/>
    </source>
</evidence>
<dbReference type="Pfam" id="PF01431">
    <property type="entry name" value="Peptidase_M13"/>
    <property type="match status" value="1"/>
</dbReference>
<dbReference type="Pfam" id="PF05649">
    <property type="entry name" value="Peptidase_M13_N"/>
    <property type="match status" value="1"/>
</dbReference>
<evidence type="ECO:0000256" key="5">
    <source>
        <dbReference type="ARBA" id="ARBA00022801"/>
    </source>
</evidence>
<keyword evidence="3" id="KW-0645">Protease</keyword>
<accession>A0ABQ6P5V6</accession>
<comment type="similarity">
    <text evidence="2">Belongs to the peptidase M13 family.</text>
</comment>
<keyword evidence="11" id="KW-1185">Reference proteome</keyword>
<sequence length="641" mass="69963">MPIGGWGVDLSGRDLAIKPGDDFDAYANGAWKARTPIPADRPQIGTLALMDEQVQGQMRALVEQAPRNGKVGALYASFLDEAAIEKRGLAPLLADLAPIRALSDKTAFARAMGAAHYGLGNSLFGFYVGPDTADATQSVLTLGQSGLGLPDRDYYLLPRFARQRGAYLAYIARTLKAVGEKNPEAGAQAILTFETSIASLSWDVARRRDRNATNNPMSLAELKAFAPGFDWAAFFEGGKVPPQKRMIVREKSAIADLAKLCDQTSLDTLRLWQVFHMADDASPYLTHAMVDSQFAFARTLSGVDQIKPRWKRGIALVNAQLGELAGQAYVARYFPPEAKAQMQDLVANLRKAFVVRINANTWMEPATKQAALDKLAKIDVMVGYPDVWRNYDGLEIRADDLYGNIVRGAAFNAAYAMEDLGKPVNRAKWSMNPQIVNAYNAGAKLQIVFPAGILQPPLFDPKADLAVNYGAIGAVIGHEISHSFDDQGRKIDASGAITDWWTAQDGARFDAEAKVFGAQYAKFEVAPGSFINPGLTMGENIADLAGLQVALVAYHTALGGHEAPLIDGLTGDQRFFLSFAQAWRSRAREDFLRSQVTTDPHSPPRFRILGPLPNIEGWYQAFGIKPGDAMYIAPDKRAHLW</sequence>
<keyword evidence="6" id="KW-0862">Zinc</keyword>
<protein>
    <submittedName>
        <fullName evidence="10">M13 family metallopeptidase</fullName>
    </submittedName>
</protein>
<keyword evidence="4" id="KW-0479">Metal-binding</keyword>
<dbReference type="PANTHER" id="PTHR11733:SF167">
    <property type="entry name" value="FI17812P1-RELATED"/>
    <property type="match status" value="1"/>
</dbReference>
<dbReference type="InterPro" id="IPR018497">
    <property type="entry name" value="Peptidase_M13_C"/>
</dbReference>
<dbReference type="Proteomes" id="UP001187221">
    <property type="component" value="Unassembled WGS sequence"/>
</dbReference>
<dbReference type="SUPFAM" id="SSF55486">
    <property type="entry name" value="Metalloproteases ('zincins'), catalytic domain"/>
    <property type="match status" value="1"/>
</dbReference>
<dbReference type="CDD" id="cd08662">
    <property type="entry name" value="M13"/>
    <property type="match status" value="1"/>
</dbReference>
<feature type="domain" description="Peptidase M13 C-terminal" evidence="8">
    <location>
        <begin position="437"/>
        <end position="637"/>
    </location>
</feature>
<comment type="caution">
    <text evidence="10">The sequence shown here is derived from an EMBL/GenBank/DDBJ whole genome shotgun (WGS) entry which is preliminary data.</text>
</comment>
<dbReference type="InterPro" id="IPR042089">
    <property type="entry name" value="Peptidase_M13_dom_2"/>
</dbReference>
<organism evidence="10 11">
    <name type="scientific">Novosphingobium pituita</name>
    <dbReference type="NCBI Taxonomy" id="3056842"/>
    <lineage>
        <taxon>Bacteria</taxon>
        <taxon>Pseudomonadati</taxon>
        <taxon>Pseudomonadota</taxon>
        <taxon>Alphaproteobacteria</taxon>
        <taxon>Sphingomonadales</taxon>
        <taxon>Sphingomonadaceae</taxon>
        <taxon>Novosphingobium</taxon>
    </lineage>
</organism>
<dbReference type="InterPro" id="IPR000718">
    <property type="entry name" value="Peptidase_M13"/>
</dbReference>
<dbReference type="Gene3D" id="3.40.390.10">
    <property type="entry name" value="Collagenase (Catalytic Domain)"/>
    <property type="match status" value="1"/>
</dbReference>
<dbReference type="PRINTS" id="PR00786">
    <property type="entry name" value="NEPRILYSIN"/>
</dbReference>
<name>A0ABQ6P5V6_9SPHN</name>
<feature type="domain" description="Peptidase M13 N-terminal" evidence="9">
    <location>
        <begin position="19"/>
        <end position="385"/>
    </location>
</feature>
<evidence type="ECO:0000256" key="6">
    <source>
        <dbReference type="ARBA" id="ARBA00022833"/>
    </source>
</evidence>
<evidence type="ECO:0000313" key="10">
    <source>
        <dbReference type="EMBL" id="GMM60260.1"/>
    </source>
</evidence>
<dbReference type="Gene3D" id="1.10.1380.10">
    <property type="entry name" value="Neutral endopeptidase , domain2"/>
    <property type="match status" value="1"/>
</dbReference>